<dbReference type="InterPro" id="IPR045155">
    <property type="entry name" value="Beta-lactam_cat"/>
</dbReference>
<name>A0A6P0EUN9_9ACTN</name>
<dbReference type="SUPFAM" id="SSF56601">
    <property type="entry name" value="beta-lactamase/transpeptidase-like"/>
    <property type="match status" value="1"/>
</dbReference>
<evidence type="ECO:0000313" key="3">
    <source>
        <dbReference type="EMBL" id="NEK94570.1"/>
    </source>
</evidence>
<feature type="region of interest" description="Disordered" evidence="1">
    <location>
        <begin position="201"/>
        <end position="255"/>
    </location>
</feature>
<feature type="domain" description="Beta-lactamase class A catalytic" evidence="2">
    <location>
        <begin position="53"/>
        <end position="135"/>
    </location>
</feature>
<dbReference type="RefSeq" id="WP_211662224.1">
    <property type="nucleotide sequence ID" value="NZ_JAAGWB010000028.1"/>
</dbReference>
<dbReference type="Pfam" id="PF13354">
    <property type="entry name" value="Beta-lactamase2"/>
    <property type="match status" value="1"/>
</dbReference>
<sequence>MVVVDAAGRTVLATAAADRPVYTASLVELLVVQQVLARQAVGVLGLGPADGGLLERAVTVSDDPAMNLLWDAYDGADLVATAAASFGLTGTAAPDRVGQWGESTTTATDLARFLATLAEDPDAPGAAPVLGWMRAAAPLASDGFDQRFGLLAGGAVPGTAVEQGWMCCVADRRQLHSAGVLPDGRVVVVLADASSTLLGRADADRRRGRGRGGGRHGLSRCRPTRSGRGRPRCPHGAHVRRGRLHRGRPVSARRG</sequence>
<keyword evidence="3" id="KW-0378">Hydrolase</keyword>
<gene>
    <name evidence="3" type="ORF">GCU67_10370</name>
</gene>
<dbReference type="GO" id="GO:0008800">
    <property type="term" value="F:beta-lactamase activity"/>
    <property type="evidence" value="ECO:0007669"/>
    <property type="project" value="InterPro"/>
</dbReference>
<dbReference type="Gene3D" id="3.40.710.10">
    <property type="entry name" value="DD-peptidase/beta-lactamase superfamily"/>
    <property type="match status" value="1"/>
</dbReference>
<evidence type="ECO:0000259" key="2">
    <source>
        <dbReference type="Pfam" id="PF13354"/>
    </source>
</evidence>
<reference evidence="3 4" key="1">
    <citation type="submission" date="2020-01" db="EMBL/GenBank/DDBJ databases">
        <title>the WGS Modestobacter muralis CPCC 204518.</title>
        <authorList>
            <person name="Jiang Z."/>
        </authorList>
    </citation>
    <scope>NUCLEOTIDE SEQUENCE [LARGE SCALE GENOMIC DNA]</scope>
    <source>
        <strain evidence="3 4">DSM 100205</strain>
    </source>
</reference>
<evidence type="ECO:0000313" key="4">
    <source>
        <dbReference type="Proteomes" id="UP000468828"/>
    </source>
</evidence>
<proteinExistence type="predicted"/>
<comment type="caution">
    <text evidence="3">The sequence shown here is derived from an EMBL/GenBank/DDBJ whole genome shotgun (WGS) entry which is preliminary data.</text>
</comment>
<organism evidence="3 4">
    <name type="scientific">Modestobacter muralis</name>
    <dbReference type="NCBI Taxonomy" id="1608614"/>
    <lineage>
        <taxon>Bacteria</taxon>
        <taxon>Bacillati</taxon>
        <taxon>Actinomycetota</taxon>
        <taxon>Actinomycetes</taxon>
        <taxon>Geodermatophilales</taxon>
        <taxon>Geodermatophilaceae</taxon>
        <taxon>Modestobacter</taxon>
    </lineage>
</organism>
<keyword evidence="4" id="KW-1185">Reference proteome</keyword>
<protein>
    <submittedName>
        <fullName evidence="3">Serine hydrolase</fullName>
    </submittedName>
</protein>
<feature type="compositionally biased region" description="Basic residues" evidence="1">
    <location>
        <begin position="206"/>
        <end position="255"/>
    </location>
</feature>
<dbReference type="GO" id="GO:0030655">
    <property type="term" value="P:beta-lactam antibiotic catabolic process"/>
    <property type="evidence" value="ECO:0007669"/>
    <property type="project" value="InterPro"/>
</dbReference>
<dbReference type="EMBL" id="JAAGWH010000026">
    <property type="protein sequence ID" value="NEK94570.1"/>
    <property type="molecule type" value="Genomic_DNA"/>
</dbReference>
<dbReference type="AlphaFoldDB" id="A0A6P0EUN9"/>
<evidence type="ECO:0000256" key="1">
    <source>
        <dbReference type="SAM" id="MobiDB-lite"/>
    </source>
</evidence>
<dbReference type="InterPro" id="IPR012338">
    <property type="entry name" value="Beta-lactam/transpept-like"/>
</dbReference>
<accession>A0A6P0EUN9</accession>
<dbReference type="Proteomes" id="UP000468828">
    <property type="component" value="Unassembled WGS sequence"/>
</dbReference>